<sequence length="75" mass="8325">MSTKLETIETGNKERYDTDLQASVKEDAALSFLADHLERYVENEYNGCKEGEADNRTVPVVVEFAVAVTQPCVSV</sequence>
<dbReference type="EMBL" id="LGTZ01001622">
    <property type="protein sequence ID" value="OJD20957.1"/>
    <property type="molecule type" value="Genomic_DNA"/>
</dbReference>
<dbReference type="VEuPathDB" id="FungiDB:ACJ73_07702"/>
<comment type="caution">
    <text evidence="1">The sequence shown here is derived from an EMBL/GenBank/DDBJ whole genome shotgun (WGS) entry which is preliminary data.</text>
</comment>
<proteinExistence type="predicted"/>
<gene>
    <name evidence="1" type="ORF">ACJ73_07702</name>
</gene>
<reference evidence="1 2" key="1">
    <citation type="submission" date="2015-08" db="EMBL/GenBank/DDBJ databases">
        <title>Emmonsia species relationships and genome sequence.</title>
        <authorList>
            <person name="Cuomo C.A."/>
            <person name="Schwartz I.S."/>
            <person name="Kenyon C."/>
            <person name="De Hoog G.S."/>
            <person name="Govender N.P."/>
            <person name="Botha A."/>
            <person name="Moreno L."/>
            <person name="De Vries M."/>
            <person name="Munoz J.F."/>
            <person name="Stielow J.B."/>
        </authorList>
    </citation>
    <scope>NUCLEOTIDE SEQUENCE [LARGE SCALE GENOMIC DNA]</scope>
    <source>
        <strain evidence="1 2">EI222</strain>
    </source>
</reference>
<dbReference type="AlphaFoldDB" id="A0A1J9R059"/>
<evidence type="ECO:0000313" key="2">
    <source>
        <dbReference type="Proteomes" id="UP000242791"/>
    </source>
</evidence>
<organism evidence="1 2">
    <name type="scientific">Blastomyces percursus</name>
    <dbReference type="NCBI Taxonomy" id="1658174"/>
    <lineage>
        <taxon>Eukaryota</taxon>
        <taxon>Fungi</taxon>
        <taxon>Dikarya</taxon>
        <taxon>Ascomycota</taxon>
        <taxon>Pezizomycotina</taxon>
        <taxon>Eurotiomycetes</taxon>
        <taxon>Eurotiomycetidae</taxon>
        <taxon>Onygenales</taxon>
        <taxon>Ajellomycetaceae</taxon>
        <taxon>Blastomyces</taxon>
    </lineage>
</organism>
<dbReference type="Proteomes" id="UP000242791">
    <property type="component" value="Unassembled WGS sequence"/>
</dbReference>
<evidence type="ECO:0000313" key="1">
    <source>
        <dbReference type="EMBL" id="OJD20957.1"/>
    </source>
</evidence>
<name>A0A1J9R059_9EURO</name>
<protein>
    <submittedName>
        <fullName evidence="1">Uncharacterized protein</fullName>
    </submittedName>
</protein>
<keyword evidence="2" id="KW-1185">Reference proteome</keyword>
<accession>A0A1J9R059</accession>